<organism evidence="3 4">
    <name type="scientific">Tripterygium wilfordii</name>
    <name type="common">Thunder God vine</name>
    <dbReference type="NCBI Taxonomy" id="458696"/>
    <lineage>
        <taxon>Eukaryota</taxon>
        <taxon>Viridiplantae</taxon>
        <taxon>Streptophyta</taxon>
        <taxon>Embryophyta</taxon>
        <taxon>Tracheophyta</taxon>
        <taxon>Spermatophyta</taxon>
        <taxon>Magnoliopsida</taxon>
        <taxon>eudicotyledons</taxon>
        <taxon>Gunneridae</taxon>
        <taxon>Pentapetalae</taxon>
        <taxon>rosids</taxon>
        <taxon>fabids</taxon>
        <taxon>Celastrales</taxon>
        <taxon>Celastraceae</taxon>
        <taxon>Tripterygium</taxon>
    </lineage>
</organism>
<feature type="compositionally biased region" description="Low complexity" evidence="1">
    <location>
        <begin position="189"/>
        <end position="219"/>
    </location>
</feature>
<comment type="caution">
    <text evidence="3">The sequence shown here is derived from an EMBL/GenBank/DDBJ whole genome shotgun (WGS) entry which is preliminary data.</text>
</comment>
<dbReference type="PROSITE" id="PS50076">
    <property type="entry name" value="DNAJ_2"/>
    <property type="match status" value="1"/>
</dbReference>
<dbReference type="OrthoDB" id="10250354at2759"/>
<feature type="compositionally biased region" description="Acidic residues" evidence="1">
    <location>
        <begin position="342"/>
        <end position="356"/>
    </location>
</feature>
<feature type="compositionally biased region" description="Basic and acidic residues" evidence="1">
    <location>
        <begin position="389"/>
        <end position="401"/>
    </location>
</feature>
<dbReference type="SMART" id="SM00271">
    <property type="entry name" value="DnaJ"/>
    <property type="match status" value="1"/>
</dbReference>
<dbReference type="SUPFAM" id="SSF46565">
    <property type="entry name" value="Chaperone J-domain"/>
    <property type="match status" value="1"/>
</dbReference>
<dbReference type="EMBL" id="JAAARO010000008">
    <property type="protein sequence ID" value="KAF5743950.1"/>
    <property type="molecule type" value="Genomic_DNA"/>
</dbReference>
<dbReference type="InParanoid" id="A0A7J7DC72"/>
<keyword evidence="4" id="KW-1185">Reference proteome</keyword>
<evidence type="ECO:0000313" key="3">
    <source>
        <dbReference type="EMBL" id="KAF5743950.1"/>
    </source>
</evidence>
<evidence type="ECO:0000313" key="4">
    <source>
        <dbReference type="Proteomes" id="UP000593562"/>
    </source>
</evidence>
<dbReference type="InterPro" id="IPR053052">
    <property type="entry name" value="Imprinting_Balance_Reg"/>
</dbReference>
<evidence type="ECO:0000256" key="1">
    <source>
        <dbReference type="SAM" id="MobiDB-lite"/>
    </source>
</evidence>
<dbReference type="Gene3D" id="1.10.287.110">
    <property type="entry name" value="DnaJ domain"/>
    <property type="match status" value="1"/>
</dbReference>
<proteinExistence type="predicted"/>
<feature type="region of interest" description="Disordered" evidence="1">
    <location>
        <begin position="342"/>
        <end position="415"/>
    </location>
</feature>
<dbReference type="InterPro" id="IPR018253">
    <property type="entry name" value="DnaJ_domain_CS"/>
</dbReference>
<accession>A0A7J7DC72</accession>
<protein>
    <recommendedName>
        <fullName evidence="2">J domain-containing protein</fullName>
    </recommendedName>
</protein>
<name>A0A7J7DC72_TRIWF</name>
<feature type="region of interest" description="Disordered" evidence="1">
    <location>
        <begin position="147"/>
        <end position="222"/>
    </location>
</feature>
<dbReference type="Pfam" id="PF23551">
    <property type="entry name" value="Zn_ribbon_20"/>
    <property type="match status" value="1"/>
</dbReference>
<dbReference type="Pfam" id="PF00226">
    <property type="entry name" value="DnaJ"/>
    <property type="match status" value="1"/>
</dbReference>
<dbReference type="PANTHER" id="PTHR45496:SF19">
    <property type="entry name" value="J DOMAIN-CONTAINING PROTEIN"/>
    <property type="match status" value="1"/>
</dbReference>
<dbReference type="PANTHER" id="PTHR45496">
    <property type="entry name" value="CHAPERONE DNAJ-DOMAIN SUPERFAMILY PROTEIN"/>
    <property type="match status" value="1"/>
</dbReference>
<dbReference type="FunCoup" id="A0A7J7DC72">
    <property type="interactions" value="1940"/>
</dbReference>
<dbReference type="AlphaFoldDB" id="A0A7J7DC72"/>
<dbReference type="CDD" id="cd06257">
    <property type="entry name" value="DnaJ"/>
    <property type="match status" value="1"/>
</dbReference>
<evidence type="ECO:0000259" key="2">
    <source>
        <dbReference type="PROSITE" id="PS50076"/>
    </source>
</evidence>
<reference evidence="3 4" key="1">
    <citation type="journal article" date="2020" name="Nat. Commun.">
        <title>Genome of Tripterygium wilfordii and identification of cytochrome P450 involved in triptolide biosynthesis.</title>
        <authorList>
            <person name="Tu L."/>
            <person name="Su P."/>
            <person name="Zhang Z."/>
            <person name="Gao L."/>
            <person name="Wang J."/>
            <person name="Hu T."/>
            <person name="Zhou J."/>
            <person name="Zhang Y."/>
            <person name="Zhao Y."/>
            <person name="Liu Y."/>
            <person name="Song Y."/>
            <person name="Tong Y."/>
            <person name="Lu Y."/>
            <person name="Yang J."/>
            <person name="Xu C."/>
            <person name="Jia M."/>
            <person name="Peters R.J."/>
            <person name="Huang L."/>
            <person name="Gao W."/>
        </authorList>
    </citation>
    <scope>NUCLEOTIDE SEQUENCE [LARGE SCALE GENOMIC DNA]</scope>
    <source>
        <strain evidence="4">cv. XIE 37</strain>
        <tissue evidence="3">Leaf</tissue>
    </source>
</reference>
<dbReference type="InterPro" id="IPR036869">
    <property type="entry name" value="J_dom_sf"/>
</dbReference>
<dbReference type="PROSITE" id="PS00636">
    <property type="entry name" value="DNAJ_1"/>
    <property type="match status" value="1"/>
</dbReference>
<dbReference type="Proteomes" id="UP000593562">
    <property type="component" value="Unassembled WGS sequence"/>
</dbReference>
<dbReference type="InterPro" id="IPR001623">
    <property type="entry name" value="DnaJ_domain"/>
</dbReference>
<dbReference type="InterPro" id="IPR056988">
    <property type="entry name" value="Zn_ribbon_pln"/>
</dbReference>
<gene>
    <name evidence="3" type="ORF">HS088_TW08G00538</name>
</gene>
<feature type="domain" description="J" evidence="2">
    <location>
        <begin position="75"/>
        <end position="140"/>
    </location>
</feature>
<sequence length="475" mass="52933">MQPYRSGGNDSSGEAARWLAAAEKVLASGDLHSAKSFAIRAREFDPRLELCDRIIAVADTILCATTRISAGRYPDWYAILQLDSLTQNMELIANQYRKLALLLDPQRSRLPLVDQAFRLVSDAWSVLSNPNGKSLYDTELQLGELGQNLQKQTPPKPVRTSPRNKDGRVVTEPEPEPVPVPEPEPEPEPSLTMATPATTPATTSIETASTRPSQSTRRTTQPDEYVGDRFWTACPYCYIFYEYPKIYEECTLRCQNCRRAFHAVTVPSPPVTENQTHFCCWAFFPLGFSGNAKDANGFANWSPFSPMSAFPAPKGYRKAGKAKKTAPRFTYDDQDVYVELSEVSEDEEYDDDDDWEDERRKKKSKKATGKSPASNRTSKRVQNQRAKRGIVDEASKGESSRKKQPAKGAKELGKLDLNVEFSNEVEEPAPVVREGNVAGNVEEDNIGSGFFEGLDEFLSSLPILNVVADDKVRAV</sequence>